<comment type="similarity">
    <text evidence="1">Belongs to the phenylacetyl-CoA ligase family.</text>
</comment>
<feature type="domain" description="AMP-dependent synthetase/ligase" evidence="2">
    <location>
        <begin position="88"/>
        <end position="292"/>
    </location>
</feature>
<dbReference type="SUPFAM" id="SSF56801">
    <property type="entry name" value="Acetyl-CoA synthetase-like"/>
    <property type="match status" value="1"/>
</dbReference>
<comment type="function">
    <text evidence="1">Catalyzes the activation of phenylacetic acid (PA) to phenylacetyl-CoA (PA-CoA).</text>
</comment>
<dbReference type="Pfam" id="PF14535">
    <property type="entry name" value="AMP-binding_C_2"/>
    <property type="match status" value="1"/>
</dbReference>
<name>A0ABQ5LVT2_9RHOB</name>
<dbReference type="InterPro" id="IPR049623">
    <property type="entry name" value="PA_CoA_lig_proteobact_actino"/>
</dbReference>
<protein>
    <recommendedName>
        <fullName evidence="1">Phenylacetate-coenzyme A ligase</fullName>
        <ecNumber evidence="1">6.2.1.30</ecNumber>
    </recommendedName>
    <alternativeName>
        <fullName evidence="1">Phenylacetyl-CoA ligase</fullName>
    </alternativeName>
</protein>
<comment type="caution">
    <text evidence="4">The sequence shown here is derived from an EMBL/GenBank/DDBJ whole genome shotgun (WGS) entry which is preliminary data.</text>
</comment>
<dbReference type="Pfam" id="PF00501">
    <property type="entry name" value="AMP-binding"/>
    <property type="match status" value="1"/>
</dbReference>
<dbReference type="InterPro" id="IPR042099">
    <property type="entry name" value="ANL_N_sf"/>
</dbReference>
<organism evidence="4 5">
    <name type="scientific">Sinisalibacter aestuarii</name>
    <dbReference type="NCBI Taxonomy" id="2949426"/>
    <lineage>
        <taxon>Bacteria</taxon>
        <taxon>Pseudomonadati</taxon>
        <taxon>Pseudomonadota</taxon>
        <taxon>Alphaproteobacteria</taxon>
        <taxon>Rhodobacterales</taxon>
        <taxon>Roseobacteraceae</taxon>
        <taxon>Sinisalibacter</taxon>
    </lineage>
</organism>
<dbReference type="RefSeq" id="WP_281843120.1">
    <property type="nucleotide sequence ID" value="NZ_BROH01000009.1"/>
</dbReference>
<evidence type="ECO:0000256" key="1">
    <source>
        <dbReference type="PIRNR" id="PIRNR006444"/>
    </source>
</evidence>
<dbReference type="Proteomes" id="UP001144205">
    <property type="component" value="Unassembled WGS sequence"/>
</dbReference>
<dbReference type="PANTHER" id="PTHR43439">
    <property type="entry name" value="PHENYLACETATE-COENZYME A LIGASE"/>
    <property type="match status" value="1"/>
</dbReference>
<evidence type="ECO:0000259" key="3">
    <source>
        <dbReference type="Pfam" id="PF14535"/>
    </source>
</evidence>
<dbReference type="Gene3D" id="3.30.300.30">
    <property type="match status" value="1"/>
</dbReference>
<accession>A0ABQ5LVT2</accession>
<dbReference type="CDD" id="cd05913">
    <property type="entry name" value="PaaK"/>
    <property type="match status" value="1"/>
</dbReference>
<gene>
    <name evidence="4" type="primary">paaF</name>
    <name evidence="4" type="ORF">STA1M1_29550</name>
</gene>
<dbReference type="EC" id="6.2.1.30" evidence="1"/>
<dbReference type="PANTHER" id="PTHR43439:SF1">
    <property type="entry name" value="PHENYLACETATE-COENZYME A LIGASE"/>
    <property type="match status" value="1"/>
</dbReference>
<evidence type="ECO:0000313" key="4">
    <source>
        <dbReference type="EMBL" id="GKY89086.1"/>
    </source>
</evidence>
<dbReference type="InterPro" id="IPR000873">
    <property type="entry name" value="AMP-dep_synth/lig_dom"/>
</dbReference>
<dbReference type="InterPro" id="IPR051414">
    <property type="entry name" value="Adenylate-forming_Reductase"/>
</dbReference>
<dbReference type="InterPro" id="IPR011880">
    <property type="entry name" value="PA_CoA_ligase"/>
</dbReference>
<keyword evidence="5" id="KW-1185">Reference proteome</keyword>
<comment type="catalytic activity">
    <reaction evidence="1">
        <text>2-phenylacetate + ATP + CoA = phenylacetyl-CoA + AMP + diphosphate</text>
        <dbReference type="Rhea" id="RHEA:20956"/>
        <dbReference type="ChEBI" id="CHEBI:18401"/>
        <dbReference type="ChEBI" id="CHEBI:30616"/>
        <dbReference type="ChEBI" id="CHEBI:33019"/>
        <dbReference type="ChEBI" id="CHEBI:57287"/>
        <dbReference type="ChEBI" id="CHEBI:57390"/>
        <dbReference type="ChEBI" id="CHEBI:456215"/>
        <dbReference type="EC" id="6.2.1.30"/>
    </reaction>
</comment>
<sequence>MKDLTPRRDELEHIETASRDEIAAVQLERMKWSLRHAYDKVPHYKASFEAAGMHPDDLHSLEDLAKFPFTTKQDLRDNYPFGLFAVPRGEVARIHASSGTTGQPTVVGYTKADLDMWATVVARSLRASGLRPGDVLHNAYGYGLFTGGLGIHGGAEKLGLTVVPVSGGMTQRQVRLIEDFSARGITVTPSYALSILDEYQAQGLDPRKSPLEVGIFGAEPWTNAMRREIEDAFDMHAVDIYGLSEVIGPGVANECVETKDGLHIWEDHFYPEVIDPETGEVLPDGELGELVFTSLTKEAFPIIRYRTRDLTRLMPGTARSMRRMEKVTGRTDDMIILRGVNVFPTQIEEQLMAVPELAPHFQIELTRPDRMDEMHIHVELAEGVEASAVHVSHVFKGLVKSNVGVTVKVHVAETGGVARSEGKAVRIVDNRPKG</sequence>
<reference evidence="4" key="1">
    <citation type="journal article" date="2023" name="Int. J. Syst. Evol. Microbiol.">
        <title>Sinisalibacter aestuarii sp. nov., isolated from estuarine sediment of the Arakawa River.</title>
        <authorList>
            <person name="Arafat S.T."/>
            <person name="Hirano S."/>
            <person name="Sato A."/>
            <person name="Takeuchi K."/>
            <person name="Yasuda T."/>
            <person name="Terahara T."/>
            <person name="Hamada M."/>
            <person name="Kobayashi T."/>
        </authorList>
    </citation>
    <scope>NUCLEOTIDE SEQUENCE</scope>
    <source>
        <strain evidence="4">B-399</strain>
    </source>
</reference>
<dbReference type="PIRSF" id="PIRSF006444">
    <property type="entry name" value="PaaK"/>
    <property type="match status" value="1"/>
</dbReference>
<evidence type="ECO:0000259" key="2">
    <source>
        <dbReference type="Pfam" id="PF00501"/>
    </source>
</evidence>
<dbReference type="GO" id="GO:0016874">
    <property type="term" value="F:ligase activity"/>
    <property type="evidence" value="ECO:0007669"/>
    <property type="project" value="UniProtKB-KW"/>
</dbReference>
<evidence type="ECO:0000313" key="5">
    <source>
        <dbReference type="Proteomes" id="UP001144205"/>
    </source>
</evidence>
<dbReference type="Gene3D" id="3.40.50.12780">
    <property type="entry name" value="N-terminal domain of ligase-like"/>
    <property type="match status" value="1"/>
</dbReference>
<dbReference type="NCBIfam" id="TIGR02155">
    <property type="entry name" value="PA_CoA_ligase"/>
    <property type="match status" value="1"/>
</dbReference>
<keyword evidence="1 4" id="KW-0436">Ligase</keyword>
<keyword evidence="1" id="KW-0547">Nucleotide-binding</keyword>
<proteinExistence type="inferred from homology"/>
<dbReference type="InterPro" id="IPR045851">
    <property type="entry name" value="AMP-bd_C_sf"/>
</dbReference>
<dbReference type="EMBL" id="BROH01000009">
    <property type="protein sequence ID" value="GKY89086.1"/>
    <property type="molecule type" value="Genomic_DNA"/>
</dbReference>
<comment type="pathway">
    <text evidence="1">Aromatic compound metabolism; phenylacetate degradation.</text>
</comment>
<feature type="domain" description="AMP-dependent ligase C-terminal" evidence="3">
    <location>
        <begin position="339"/>
        <end position="431"/>
    </location>
</feature>
<dbReference type="InterPro" id="IPR028154">
    <property type="entry name" value="AMP-dep_Lig_C"/>
</dbReference>